<dbReference type="EMBL" id="OX465081">
    <property type="protein sequence ID" value="CAI9285657.1"/>
    <property type="molecule type" value="Genomic_DNA"/>
</dbReference>
<proteinExistence type="predicted"/>
<gene>
    <name evidence="1" type="ORF">LSALG_LOCUS25118</name>
</gene>
<evidence type="ECO:0000313" key="2">
    <source>
        <dbReference type="Proteomes" id="UP001177003"/>
    </source>
</evidence>
<keyword evidence="2" id="KW-1185">Reference proteome</keyword>
<protein>
    <submittedName>
        <fullName evidence="1">Uncharacterized protein</fullName>
    </submittedName>
</protein>
<evidence type="ECO:0000313" key="1">
    <source>
        <dbReference type="EMBL" id="CAI9285657.1"/>
    </source>
</evidence>
<sequence length="201" mass="21395">MIKGMVERKIGAIVTIGSGATIVVPSHHLYAIYAANKAVVAPSVTGPNSQTIFHSEHSSELRMHSPTSSTPIDDLSVGGDPSPVHVHNPTTLVAVLPLQPGAVSSSMGPVFSVGLVGFTGGFGHVEGVYLSHDSESLTHPPRFSQKLFFGDDNFSEGSVNKNYLNIEVEKTLEVGETIGFDMDVCYSKVKNVIEGEIFNKT</sequence>
<dbReference type="Proteomes" id="UP001177003">
    <property type="component" value="Chromosome 5"/>
</dbReference>
<dbReference type="AlphaFoldDB" id="A0AA36E817"/>
<reference evidence="1" key="1">
    <citation type="submission" date="2023-04" db="EMBL/GenBank/DDBJ databases">
        <authorList>
            <person name="Vijverberg K."/>
            <person name="Xiong W."/>
            <person name="Schranz E."/>
        </authorList>
    </citation>
    <scope>NUCLEOTIDE SEQUENCE</scope>
</reference>
<name>A0AA36E817_LACSI</name>
<organism evidence="1 2">
    <name type="scientific">Lactuca saligna</name>
    <name type="common">Willowleaf lettuce</name>
    <dbReference type="NCBI Taxonomy" id="75948"/>
    <lineage>
        <taxon>Eukaryota</taxon>
        <taxon>Viridiplantae</taxon>
        <taxon>Streptophyta</taxon>
        <taxon>Embryophyta</taxon>
        <taxon>Tracheophyta</taxon>
        <taxon>Spermatophyta</taxon>
        <taxon>Magnoliopsida</taxon>
        <taxon>eudicotyledons</taxon>
        <taxon>Gunneridae</taxon>
        <taxon>Pentapetalae</taxon>
        <taxon>asterids</taxon>
        <taxon>campanulids</taxon>
        <taxon>Asterales</taxon>
        <taxon>Asteraceae</taxon>
        <taxon>Cichorioideae</taxon>
        <taxon>Cichorieae</taxon>
        <taxon>Lactucinae</taxon>
        <taxon>Lactuca</taxon>
    </lineage>
</organism>
<accession>A0AA36E817</accession>